<dbReference type="AlphaFoldDB" id="A0A2P2QRB8"/>
<sequence>MVIWVIGFKITPLRER</sequence>
<accession>A0A2P2QRB8</accession>
<organism evidence="1">
    <name type="scientific">Rhizophora mucronata</name>
    <name type="common">Asiatic mangrove</name>
    <dbReference type="NCBI Taxonomy" id="61149"/>
    <lineage>
        <taxon>Eukaryota</taxon>
        <taxon>Viridiplantae</taxon>
        <taxon>Streptophyta</taxon>
        <taxon>Embryophyta</taxon>
        <taxon>Tracheophyta</taxon>
        <taxon>Spermatophyta</taxon>
        <taxon>Magnoliopsida</taxon>
        <taxon>eudicotyledons</taxon>
        <taxon>Gunneridae</taxon>
        <taxon>Pentapetalae</taxon>
        <taxon>rosids</taxon>
        <taxon>fabids</taxon>
        <taxon>Malpighiales</taxon>
        <taxon>Rhizophoraceae</taxon>
        <taxon>Rhizophora</taxon>
    </lineage>
</organism>
<proteinExistence type="predicted"/>
<name>A0A2P2QRB8_RHIMU</name>
<protein>
    <submittedName>
        <fullName evidence="1">Uncharacterized protein</fullName>
    </submittedName>
</protein>
<dbReference type="EMBL" id="GGEC01089014">
    <property type="protein sequence ID" value="MBX69498.1"/>
    <property type="molecule type" value="Transcribed_RNA"/>
</dbReference>
<evidence type="ECO:0000313" key="1">
    <source>
        <dbReference type="EMBL" id="MBX69498.1"/>
    </source>
</evidence>
<reference evidence="1" key="1">
    <citation type="submission" date="2018-02" db="EMBL/GenBank/DDBJ databases">
        <title>Rhizophora mucronata_Transcriptome.</title>
        <authorList>
            <person name="Meera S.P."/>
            <person name="Sreeshan A."/>
            <person name="Augustine A."/>
        </authorList>
    </citation>
    <scope>NUCLEOTIDE SEQUENCE</scope>
    <source>
        <tissue evidence="1">Leaf</tissue>
    </source>
</reference>